<keyword evidence="2" id="KW-1185">Reference proteome</keyword>
<dbReference type="EMBL" id="UYRV01026103">
    <property type="protein sequence ID" value="VDK78661.1"/>
    <property type="molecule type" value="Genomic_DNA"/>
</dbReference>
<protein>
    <submittedName>
        <fullName evidence="1">Uncharacterized protein</fullName>
    </submittedName>
</protein>
<gene>
    <name evidence="1" type="ORF">CGOC_LOCUS7481</name>
</gene>
<dbReference type="AlphaFoldDB" id="A0A3P6UMU2"/>
<evidence type="ECO:0000313" key="1">
    <source>
        <dbReference type="EMBL" id="VDK78661.1"/>
    </source>
</evidence>
<evidence type="ECO:0000313" key="2">
    <source>
        <dbReference type="Proteomes" id="UP000271889"/>
    </source>
</evidence>
<name>A0A3P6UMU2_CYLGO</name>
<proteinExistence type="predicted"/>
<organism evidence="1 2">
    <name type="scientific">Cylicostephanus goldi</name>
    <name type="common">Nematode worm</name>
    <dbReference type="NCBI Taxonomy" id="71465"/>
    <lineage>
        <taxon>Eukaryota</taxon>
        <taxon>Metazoa</taxon>
        <taxon>Ecdysozoa</taxon>
        <taxon>Nematoda</taxon>
        <taxon>Chromadorea</taxon>
        <taxon>Rhabditida</taxon>
        <taxon>Rhabditina</taxon>
        <taxon>Rhabditomorpha</taxon>
        <taxon>Strongyloidea</taxon>
        <taxon>Strongylidae</taxon>
        <taxon>Cylicostephanus</taxon>
    </lineage>
</organism>
<feature type="non-terminal residue" evidence="1">
    <location>
        <position position="1"/>
    </location>
</feature>
<reference evidence="1 2" key="1">
    <citation type="submission" date="2018-11" db="EMBL/GenBank/DDBJ databases">
        <authorList>
            <consortium name="Pathogen Informatics"/>
        </authorList>
    </citation>
    <scope>NUCLEOTIDE SEQUENCE [LARGE SCALE GENOMIC DNA]</scope>
</reference>
<accession>A0A3P6UMU2</accession>
<dbReference type="OrthoDB" id="10004596at2759"/>
<sequence length="183" mass="19439">IPNDTLGNHCNSLYIPRHDPLDTTFERPVVASVLRTESDRVPQVLVSQASTDLRRTRSESQLDAKLLDAISMTSSVSGGVEDEISVYTVSSLGSEMPEPVIPPLEGLDAHNLLSPDLITPREKDAKDVTLTPGMTLADVEKEAAAAAAATTTHAVSSIQTATNGTSGVRHACVFSSSECNLRL</sequence>
<dbReference type="Proteomes" id="UP000271889">
    <property type="component" value="Unassembled WGS sequence"/>
</dbReference>